<keyword evidence="1" id="KW-0472">Membrane</keyword>
<accession>A0A853IVN8</accession>
<dbReference type="Pfam" id="PF09835">
    <property type="entry name" value="DUF2062"/>
    <property type="match status" value="1"/>
</dbReference>
<name>A0A853IVN8_9BURK</name>
<dbReference type="RefSeq" id="WP_180549600.1">
    <property type="nucleotide sequence ID" value="NZ_JACCKX010000001.1"/>
</dbReference>
<dbReference type="AlphaFoldDB" id="A0A853IVN8"/>
<comment type="caution">
    <text evidence="3">The sequence shown here is derived from an EMBL/GenBank/DDBJ whole genome shotgun (WGS) entry which is preliminary data.</text>
</comment>
<feature type="transmembrane region" description="Helical" evidence="1">
    <location>
        <begin position="148"/>
        <end position="174"/>
    </location>
</feature>
<keyword evidence="1" id="KW-0812">Transmembrane</keyword>
<dbReference type="Proteomes" id="UP000589716">
    <property type="component" value="Unassembled WGS sequence"/>
</dbReference>
<reference evidence="3 4" key="1">
    <citation type="submission" date="2020-07" db="EMBL/GenBank/DDBJ databases">
        <authorList>
            <person name="Maaloum M."/>
        </authorList>
    </citation>
    <scope>NUCLEOTIDE SEQUENCE [LARGE SCALE GENOMIC DNA]</scope>
    <source>
        <strain evidence="3 4">GCS-AN-3</strain>
    </source>
</reference>
<feature type="domain" description="DUF2062" evidence="2">
    <location>
        <begin position="24"/>
        <end position="179"/>
    </location>
</feature>
<feature type="transmembrane region" description="Helical" evidence="1">
    <location>
        <begin position="43"/>
        <end position="72"/>
    </location>
</feature>
<evidence type="ECO:0000256" key="1">
    <source>
        <dbReference type="SAM" id="Phobius"/>
    </source>
</evidence>
<sequence>MTLSARLQRLIPTREQLQAGRFTRWLAPWLGQRRLWRLSRHGVALGMAIGIFFGLLIPIAQIPASAAVAIVLRANLPAAMGSTLVTNPLTFGPIYYLAYQAGSRIVGKPVPNAEAEIARITEELEAEERVTGEPPSPWQRLQALGKPLIVGLAVFAVIGGLLTYALVSGGWWLWARWRRRRRRLQPS</sequence>
<protein>
    <submittedName>
        <fullName evidence="3">DUF2062 domain-containing protein</fullName>
    </submittedName>
</protein>
<evidence type="ECO:0000313" key="4">
    <source>
        <dbReference type="Proteomes" id="UP000589716"/>
    </source>
</evidence>
<evidence type="ECO:0000259" key="2">
    <source>
        <dbReference type="Pfam" id="PF09835"/>
    </source>
</evidence>
<keyword evidence="1" id="KW-1133">Transmembrane helix</keyword>
<gene>
    <name evidence="3" type="ORF">H0I39_03655</name>
</gene>
<dbReference type="PANTHER" id="PTHR40547:SF1">
    <property type="entry name" value="SLL0298 PROTEIN"/>
    <property type="match status" value="1"/>
</dbReference>
<dbReference type="PANTHER" id="PTHR40547">
    <property type="entry name" value="SLL0298 PROTEIN"/>
    <property type="match status" value="1"/>
</dbReference>
<dbReference type="InterPro" id="IPR018639">
    <property type="entry name" value="DUF2062"/>
</dbReference>
<proteinExistence type="predicted"/>
<evidence type="ECO:0000313" key="3">
    <source>
        <dbReference type="EMBL" id="NZA01090.1"/>
    </source>
</evidence>
<organism evidence="3 4">
    <name type="scientific">Ottowia beijingensis</name>
    <dbReference type="NCBI Taxonomy" id="1207057"/>
    <lineage>
        <taxon>Bacteria</taxon>
        <taxon>Pseudomonadati</taxon>
        <taxon>Pseudomonadota</taxon>
        <taxon>Betaproteobacteria</taxon>
        <taxon>Burkholderiales</taxon>
        <taxon>Comamonadaceae</taxon>
        <taxon>Ottowia</taxon>
    </lineage>
</organism>
<keyword evidence="4" id="KW-1185">Reference proteome</keyword>
<dbReference type="EMBL" id="JACCKX010000001">
    <property type="protein sequence ID" value="NZA01090.1"/>
    <property type="molecule type" value="Genomic_DNA"/>
</dbReference>